<dbReference type="Gene3D" id="1.10.10.60">
    <property type="entry name" value="Homeodomain-like"/>
    <property type="match status" value="2"/>
</dbReference>
<organism evidence="5 6">
    <name type="scientific">Arthrobacter woluwensis</name>
    <dbReference type="NCBI Taxonomy" id="156980"/>
    <lineage>
        <taxon>Bacteria</taxon>
        <taxon>Bacillati</taxon>
        <taxon>Actinomycetota</taxon>
        <taxon>Actinomycetes</taxon>
        <taxon>Micrococcales</taxon>
        <taxon>Micrococcaceae</taxon>
        <taxon>Arthrobacter</taxon>
    </lineage>
</organism>
<dbReference type="PROSITE" id="PS01124">
    <property type="entry name" value="HTH_ARAC_FAMILY_2"/>
    <property type="match status" value="1"/>
</dbReference>
<dbReference type="EMBL" id="FNSN01000003">
    <property type="protein sequence ID" value="SEB76344.1"/>
    <property type="molecule type" value="Genomic_DNA"/>
</dbReference>
<evidence type="ECO:0000259" key="4">
    <source>
        <dbReference type="PROSITE" id="PS01124"/>
    </source>
</evidence>
<evidence type="ECO:0000313" key="6">
    <source>
        <dbReference type="Proteomes" id="UP000182652"/>
    </source>
</evidence>
<sequence length="212" mass="23033">MLRWNGQERSLPASAAVFLRQAARFRARALEPSRLLQVDLAELTGAALPEPAIVPDFNARHHGVTDFVAACPLSGKPTVRDFNRGYGHLIGGAMLVSLDTAESVGEWDPGVCRAATAIRQDPGHPWTLLQLSRLALLSRSALAERFRAQTGVTPMQYVRQERLARAAHLLRHGDQQISQIAASVGYTSDAAFVRAFSAERGTTPGRWRATAG</sequence>
<dbReference type="InterPro" id="IPR018062">
    <property type="entry name" value="HTH_AraC-typ_CS"/>
</dbReference>
<keyword evidence="3" id="KW-0804">Transcription</keyword>
<dbReference type="SMART" id="SM00342">
    <property type="entry name" value="HTH_ARAC"/>
    <property type="match status" value="1"/>
</dbReference>
<evidence type="ECO:0000256" key="2">
    <source>
        <dbReference type="ARBA" id="ARBA00023125"/>
    </source>
</evidence>
<dbReference type="STRING" id="156980.SAMN04489745_1184"/>
<dbReference type="GO" id="GO:0043565">
    <property type="term" value="F:sequence-specific DNA binding"/>
    <property type="evidence" value="ECO:0007669"/>
    <property type="project" value="InterPro"/>
</dbReference>
<dbReference type="SUPFAM" id="SSF46689">
    <property type="entry name" value="Homeodomain-like"/>
    <property type="match status" value="2"/>
</dbReference>
<accession>A0A1H4M0V3</accession>
<protein>
    <submittedName>
        <fullName evidence="5">AraC-type DNA-binding protein</fullName>
    </submittedName>
</protein>
<dbReference type="PANTHER" id="PTHR46796:SF13">
    <property type="entry name" value="HTH-TYPE TRANSCRIPTIONAL ACTIVATOR RHAS"/>
    <property type="match status" value="1"/>
</dbReference>
<evidence type="ECO:0000313" key="5">
    <source>
        <dbReference type="EMBL" id="SEB76344.1"/>
    </source>
</evidence>
<keyword evidence="6" id="KW-1185">Reference proteome</keyword>
<evidence type="ECO:0000256" key="3">
    <source>
        <dbReference type="ARBA" id="ARBA00023163"/>
    </source>
</evidence>
<name>A0A1H4M0V3_9MICC</name>
<feature type="domain" description="HTH araC/xylS-type" evidence="4">
    <location>
        <begin position="112"/>
        <end position="210"/>
    </location>
</feature>
<dbReference type="InterPro" id="IPR018060">
    <property type="entry name" value="HTH_AraC"/>
</dbReference>
<keyword evidence="1" id="KW-0805">Transcription regulation</keyword>
<dbReference type="PROSITE" id="PS00041">
    <property type="entry name" value="HTH_ARAC_FAMILY_1"/>
    <property type="match status" value="1"/>
</dbReference>
<evidence type="ECO:0000256" key="1">
    <source>
        <dbReference type="ARBA" id="ARBA00023015"/>
    </source>
</evidence>
<dbReference type="InterPro" id="IPR009057">
    <property type="entry name" value="Homeodomain-like_sf"/>
</dbReference>
<dbReference type="Pfam" id="PF12833">
    <property type="entry name" value="HTH_18"/>
    <property type="match status" value="1"/>
</dbReference>
<dbReference type="GO" id="GO:0003700">
    <property type="term" value="F:DNA-binding transcription factor activity"/>
    <property type="evidence" value="ECO:0007669"/>
    <property type="project" value="InterPro"/>
</dbReference>
<proteinExistence type="predicted"/>
<keyword evidence="2 5" id="KW-0238">DNA-binding</keyword>
<dbReference type="AlphaFoldDB" id="A0A1H4M0V3"/>
<gene>
    <name evidence="5" type="ORF">SAMN04489745_1184</name>
</gene>
<reference evidence="5 6" key="1">
    <citation type="submission" date="2016-10" db="EMBL/GenBank/DDBJ databases">
        <authorList>
            <person name="de Groot N.N."/>
        </authorList>
    </citation>
    <scope>NUCLEOTIDE SEQUENCE [LARGE SCALE GENOMIC DNA]</scope>
    <source>
        <strain evidence="5 6">DSM 10495</strain>
    </source>
</reference>
<dbReference type="PANTHER" id="PTHR46796">
    <property type="entry name" value="HTH-TYPE TRANSCRIPTIONAL ACTIVATOR RHAS-RELATED"/>
    <property type="match status" value="1"/>
</dbReference>
<dbReference type="Proteomes" id="UP000182652">
    <property type="component" value="Unassembled WGS sequence"/>
</dbReference>
<dbReference type="InterPro" id="IPR050204">
    <property type="entry name" value="AraC_XylS_family_regulators"/>
</dbReference>